<protein>
    <recommendedName>
        <fullName evidence="2">Protein kinase domain-containing protein</fullName>
    </recommendedName>
</protein>
<dbReference type="PANTHER" id="PTHR44167">
    <property type="entry name" value="OVARIAN-SPECIFIC SERINE/THREONINE-PROTEIN KINASE LOK-RELATED"/>
    <property type="match status" value="1"/>
</dbReference>
<sequence>MEPALANASDRSETTLGRLAKEIRAAVLTTHASDTGKKFLPNAALLEILNDESLLNLFAELCAKRVLQPQNDAAGERADSVVGHDTPNKLVTKVRSAPSRVCLLALFLYDERGRCLDLLMNWLSAPPSANFPSDEDLPFDRERAQQVFNEKDVEHVLDYQANFVPFIIRENDHHILNVKRSRFPFRGEKTKLGEGISGVVYKVTIAAGHYEYARHNGYRLEEEDYAVAMKVFHATSDDPAESAREDYKVEKEFLEQLKREKKLHKMILLDLGSIDEVDGARVLSRSLFFELALCNLDQFFKSEQYKQQYEDKGSVLIAKAIDLLDALDFLHKTFQSLHMDLKPDNILVFNNSERENDINWKLSDFSLSQKKLIRSPVGSYALSNAGSKRSTIIAARDASLYQAPEIQTGGVSSASEGSDIWSMGCLILTLLAFIRLDGIEQVQTLERVLHVYTIDSKLDRRLFYVTNGMRQWRNQTCESLELDLKIEKASIQGNVEAMLHPELIAWIDHLHSTQVTDAEQKGFGLAAKIILQHVLVIDRRKRASASDFRDRLQEVHDIYESLHTTRPLPANGTRRKPPSVHSRLCDAIRHSDVEAISELIQTPGVSSQECSHPACNEYPLHQVLRNNNFPALEEVLESLEADDFKRPSRITRQTPLDIACEDDGEEEVLRLMFSRFGETVDISKEFLNDVKCTGAARRVLENWRKKTKNRLGRVSTGSTGRSTRTLGRFFR</sequence>
<keyword evidence="4" id="KW-1185">Reference proteome</keyword>
<dbReference type="InterPro" id="IPR011009">
    <property type="entry name" value="Kinase-like_dom_sf"/>
</dbReference>
<dbReference type="GO" id="GO:0005634">
    <property type="term" value="C:nucleus"/>
    <property type="evidence" value="ECO:0007669"/>
    <property type="project" value="TreeGrafter"/>
</dbReference>
<name>A0A9W9C015_9PLEO</name>
<dbReference type="Pfam" id="PF00069">
    <property type="entry name" value="Pkinase"/>
    <property type="match status" value="1"/>
</dbReference>
<dbReference type="EMBL" id="JAPEUV010000065">
    <property type="protein sequence ID" value="KAJ4335156.1"/>
    <property type="molecule type" value="Genomic_DNA"/>
</dbReference>
<feature type="region of interest" description="Disordered" evidence="1">
    <location>
        <begin position="710"/>
        <end position="731"/>
    </location>
</feature>
<dbReference type="GO" id="GO:0004674">
    <property type="term" value="F:protein serine/threonine kinase activity"/>
    <property type="evidence" value="ECO:0007669"/>
    <property type="project" value="TreeGrafter"/>
</dbReference>
<dbReference type="InterPro" id="IPR000719">
    <property type="entry name" value="Prot_kinase_dom"/>
</dbReference>
<evidence type="ECO:0000256" key="1">
    <source>
        <dbReference type="SAM" id="MobiDB-lite"/>
    </source>
</evidence>
<evidence type="ECO:0000259" key="2">
    <source>
        <dbReference type="PROSITE" id="PS50011"/>
    </source>
</evidence>
<organism evidence="3 4">
    <name type="scientific">Didymella glomerata</name>
    <dbReference type="NCBI Taxonomy" id="749621"/>
    <lineage>
        <taxon>Eukaryota</taxon>
        <taxon>Fungi</taxon>
        <taxon>Dikarya</taxon>
        <taxon>Ascomycota</taxon>
        <taxon>Pezizomycotina</taxon>
        <taxon>Dothideomycetes</taxon>
        <taxon>Pleosporomycetidae</taxon>
        <taxon>Pleosporales</taxon>
        <taxon>Pleosporineae</taxon>
        <taxon>Didymellaceae</taxon>
        <taxon>Didymella</taxon>
    </lineage>
</organism>
<evidence type="ECO:0000313" key="3">
    <source>
        <dbReference type="EMBL" id="KAJ4335156.1"/>
    </source>
</evidence>
<dbReference type="SUPFAM" id="SSF56112">
    <property type="entry name" value="Protein kinase-like (PK-like)"/>
    <property type="match status" value="1"/>
</dbReference>
<reference evidence="3" key="1">
    <citation type="submission" date="2022-10" db="EMBL/GenBank/DDBJ databases">
        <title>Tapping the CABI collections for fungal endophytes: first genome assemblies for Collariella, Neodidymelliopsis, Ascochyta clinopodiicola, Didymella pomorum, Didymosphaeria variabile, Neocosmospora piperis and Neocucurbitaria cava.</title>
        <authorList>
            <person name="Hill R."/>
        </authorList>
    </citation>
    <scope>NUCLEOTIDE SEQUENCE</scope>
    <source>
        <strain evidence="3">IMI 360193</strain>
    </source>
</reference>
<proteinExistence type="predicted"/>
<dbReference type="Proteomes" id="UP001140562">
    <property type="component" value="Unassembled WGS sequence"/>
</dbReference>
<dbReference type="PANTHER" id="PTHR44167:SF24">
    <property type="entry name" value="SERINE_THREONINE-PROTEIN KINASE CHK2"/>
    <property type="match status" value="1"/>
</dbReference>
<dbReference type="GO" id="GO:0044773">
    <property type="term" value="P:mitotic DNA damage checkpoint signaling"/>
    <property type="evidence" value="ECO:0007669"/>
    <property type="project" value="TreeGrafter"/>
</dbReference>
<dbReference type="PROSITE" id="PS50011">
    <property type="entry name" value="PROTEIN_KINASE_DOM"/>
    <property type="match status" value="1"/>
</dbReference>
<gene>
    <name evidence="3" type="ORF">N0V87_006310</name>
</gene>
<feature type="domain" description="Protein kinase" evidence="2">
    <location>
        <begin position="186"/>
        <end position="559"/>
    </location>
</feature>
<dbReference type="AlphaFoldDB" id="A0A9W9C015"/>
<feature type="compositionally biased region" description="Low complexity" evidence="1">
    <location>
        <begin position="712"/>
        <end position="731"/>
    </location>
</feature>
<evidence type="ECO:0000313" key="4">
    <source>
        <dbReference type="Proteomes" id="UP001140562"/>
    </source>
</evidence>
<comment type="caution">
    <text evidence="3">The sequence shown here is derived from an EMBL/GenBank/DDBJ whole genome shotgun (WGS) entry which is preliminary data.</text>
</comment>
<accession>A0A9W9C015</accession>
<dbReference type="GO" id="GO:0005524">
    <property type="term" value="F:ATP binding"/>
    <property type="evidence" value="ECO:0007669"/>
    <property type="project" value="InterPro"/>
</dbReference>
<dbReference type="GO" id="GO:0005737">
    <property type="term" value="C:cytoplasm"/>
    <property type="evidence" value="ECO:0007669"/>
    <property type="project" value="TreeGrafter"/>
</dbReference>
<dbReference type="SMART" id="SM00220">
    <property type="entry name" value="S_TKc"/>
    <property type="match status" value="1"/>
</dbReference>
<dbReference type="OrthoDB" id="5986190at2759"/>
<dbReference type="Gene3D" id="1.10.510.10">
    <property type="entry name" value="Transferase(Phosphotransferase) domain 1"/>
    <property type="match status" value="1"/>
</dbReference>